<gene>
    <name evidence="1" type="ORF">OCV88_03780</name>
</gene>
<sequence length="138" mass="15683">MDIVERKKLVIKLLSAAKKATLEEVEQIKKEKNPTLEFIYKHVRNYVLSKFLLPPDCEAEDLKELAALSLAKTMKLDKDVIRNLDQATPCDHATSESTKKVLLLYAVQKDLELSPSPERLAKVTNLKELSAYVFEALQ</sequence>
<protein>
    <submittedName>
        <fullName evidence="1">Uncharacterized protein</fullName>
    </submittedName>
</protein>
<name>A0ABT2TIG4_9FIRM</name>
<dbReference type="Proteomes" id="UP001652442">
    <property type="component" value="Unassembled WGS sequence"/>
</dbReference>
<evidence type="ECO:0000313" key="2">
    <source>
        <dbReference type="Proteomes" id="UP001652442"/>
    </source>
</evidence>
<proteinExistence type="predicted"/>
<accession>A0ABT2TIG4</accession>
<comment type="caution">
    <text evidence="1">The sequence shown here is derived from an EMBL/GenBank/DDBJ whole genome shotgun (WGS) entry which is preliminary data.</text>
</comment>
<keyword evidence="2" id="KW-1185">Reference proteome</keyword>
<dbReference type="EMBL" id="JAOQJQ010000001">
    <property type="protein sequence ID" value="MCU6761461.1"/>
    <property type="molecule type" value="Genomic_DNA"/>
</dbReference>
<dbReference type="RefSeq" id="WP_158424257.1">
    <property type="nucleotide sequence ID" value="NZ_JAOQJQ010000001.1"/>
</dbReference>
<reference evidence="1 2" key="1">
    <citation type="journal article" date="2021" name="ISME Commun">
        <title>Automated analysis of genomic sequences facilitates high-throughput and comprehensive description of bacteria.</title>
        <authorList>
            <person name="Hitch T.C.A."/>
        </authorList>
    </citation>
    <scope>NUCLEOTIDE SEQUENCE [LARGE SCALE GENOMIC DNA]</scope>
    <source>
        <strain evidence="1 2">Sanger_109</strain>
    </source>
</reference>
<organism evidence="1 2">
    <name type="scientific">Brotonthovivens ammoniilytica</name>
    <dbReference type="NCBI Taxonomy" id="2981725"/>
    <lineage>
        <taxon>Bacteria</taxon>
        <taxon>Bacillati</taxon>
        <taxon>Bacillota</taxon>
        <taxon>Clostridia</taxon>
        <taxon>Lachnospirales</taxon>
        <taxon>Lachnospiraceae</taxon>
        <taxon>Brotonthovivens</taxon>
    </lineage>
</organism>
<evidence type="ECO:0000313" key="1">
    <source>
        <dbReference type="EMBL" id="MCU6761461.1"/>
    </source>
</evidence>